<reference evidence="3" key="2">
    <citation type="submission" date="2025-08" db="UniProtKB">
        <authorList>
            <consortium name="Ensembl"/>
        </authorList>
    </citation>
    <scope>IDENTIFICATION</scope>
    <source>
        <strain evidence="3">Glennie</strain>
    </source>
</reference>
<feature type="compositionally biased region" description="Low complexity" evidence="1">
    <location>
        <begin position="606"/>
        <end position="640"/>
    </location>
</feature>
<sequence length="1186" mass="124185">MPGLYRPSNWTPLPLLASRVRACANGPCLGLEARLAYRNPESEPVEGVFVYPLAEAEVVSGLEAEVAGGPRVSFELQSRRAEEPCCQGLSPGSGLPRRCPRGHLVLDRAQARSALVLPLGFVAADGTITVTLRSSRELPTRPDGALCVALPSVLTPLAPPGSPEPTGSPGLCDDSPTSGCFGTGSPQAEGPSSEGPPGPRDVFSGPARCPGPYAFSFEMLVTGPCLLAGVESPSHALRADAPPRADSAVTICVTLAEDHRCDRGLEILLHPSEPHRPHLLLEAGGLSAAEYEARLRDRRDFQRLVRVDGDRQLWFLQRRFHKDILFNPVMALSFCPDLRSDPPDPGAATREVLFLLDRAGAMYKDALLLAVKSLPPQTLINVASFGSSVQALFPRSLPCDDDTAQRAWDGIEALQAGPEAPDVSAALRWGLGRPGQRGHPRQLFLLTAAAPAPAATRRALDLVRQQGGAARCFCFGLGPACRRLLRGLAALSRGRAYFLGPGKRLQPALVRALRTALEPALSDIAVDWFVPDAVEALLTPREIPALYPGDRLLGYCVLFRVDGFRPRPPEVPTSSGGSTFPSPEEGPSAAGPGSDLTDPADPTDPTDPTDTPGLTSAASAGPSGPGGSEPSADVPSDPAADPGPDPPPDLAVWRRIFQSSYIREQYVLTLCSASPEPEPGPGSTGGSESPGSQGPASPEDRAPAVPPSQQGRRSLGDVGPASRSCPLTPTPTAPPAPAAPASREGARRRGAAPAGRGFSSPRGEPGPSPHSRRRPRNRSSAGTAEGPGSEPGPSPSGPDDSETLLSPDPLEWDMLVEPPFLFATGPPEEEEEEPPAEGPGSPAPPGPRCHVVIRALRDGRPVCWEAGAGLEALLGPGHPPAPPPPAGADLWDQALHRLAAASVVRDNEQLALRGAGGRSGFRLRALQTSKASAAASLFTCPVAVDARTHEALPAGLQVRSVEPSEPPAASPVSEASSDAVDCPEGSALPRPDPPRAAWPGGRAALTSTHVAGPLPPPLPPRVGSGPRKGLGLRQRLRGRPGGAEQPGVGGDPDYLPLVRQQEAAGSFRLDGLFCAAVRMPPEQLRRASPFAAHRPPPPCAPPPAGGAEELRGRSWATAVALGWLEHRCAATFGEWELTAAKADGWLRAQTLPDGLRPDALKAAARALFLLLRRRDPRPHRLRSTDA</sequence>
<evidence type="ECO:0000259" key="2">
    <source>
        <dbReference type="PROSITE" id="PS51468"/>
    </source>
</evidence>
<dbReference type="OMA" id="QPPRCHV"/>
<feature type="region of interest" description="Disordered" evidence="1">
    <location>
        <begin position="1089"/>
        <end position="1110"/>
    </location>
</feature>
<feature type="region of interest" description="Disordered" evidence="1">
    <location>
        <begin position="567"/>
        <end position="651"/>
    </location>
</feature>
<organism evidence="3 4">
    <name type="scientific">Ornithorhynchus anatinus</name>
    <name type="common">Duckbill platypus</name>
    <dbReference type="NCBI Taxonomy" id="9258"/>
    <lineage>
        <taxon>Eukaryota</taxon>
        <taxon>Metazoa</taxon>
        <taxon>Chordata</taxon>
        <taxon>Craniata</taxon>
        <taxon>Vertebrata</taxon>
        <taxon>Euteleostomi</taxon>
        <taxon>Mammalia</taxon>
        <taxon>Monotremata</taxon>
        <taxon>Ornithorhynchidae</taxon>
        <taxon>Ornithorhynchus</taxon>
    </lineage>
</organism>
<evidence type="ECO:0000313" key="4">
    <source>
        <dbReference type="Proteomes" id="UP000002279"/>
    </source>
</evidence>
<reference evidence="3" key="3">
    <citation type="submission" date="2025-09" db="UniProtKB">
        <authorList>
            <consortium name="Ensembl"/>
        </authorList>
    </citation>
    <scope>IDENTIFICATION</scope>
    <source>
        <strain evidence="3">Glennie</strain>
    </source>
</reference>
<dbReference type="InterPro" id="IPR036465">
    <property type="entry name" value="vWFA_dom_sf"/>
</dbReference>
<feature type="compositionally biased region" description="Low complexity" evidence="1">
    <location>
        <begin position="751"/>
        <end position="765"/>
    </location>
</feature>
<feature type="region of interest" description="Disordered" evidence="1">
    <location>
        <begin position="157"/>
        <end position="205"/>
    </location>
</feature>
<evidence type="ECO:0000256" key="1">
    <source>
        <dbReference type="SAM" id="MobiDB-lite"/>
    </source>
</evidence>
<feature type="compositionally biased region" description="Low complexity" evidence="1">
    <location>
        <begin position="778"/>
        <end position="788"/>
    </location>
</feature>
<feature type="compositionally biased region" description="Low complexity" evidence="1">
    <location>
        <begin position="970"/>
        <end position="980"/>
    </location>
</feature>
<dbReference type="FunCoup" id="A0A6I8NF36">
    <property type="interactions" value="74"/>
</dbReference>
<dbReference type="Pfam" id="PF13757">
    <property type="entry name" value="VIT_2"/>
    <property type="match status" value="1"/>
</dbReference>
<dbReference type="Proteomes" id="UP000002279">
    <property type="component" value="Chromosome 1"/>
</dbReference>
<dbReference type="InterPro" id="IPR013694">
    <property type="entry name" value="VIT"/>
</dbReference>
<dbReference type="PROSITE" id="PS51468">
    <property type="entry name" value="VIT"/>
    <property type="match status" value="1"/>
</dbReference>
<evidence type="ECO:0000313" key="3">
    <source>
        <dbReference type="Ensembl" id="ENSOANP00000039667.1"/>
    </source>
</evidence>
<reference evidence="3 4" key="1">
    <citation type="journal article" date="2008" name="Nature">
        <title>Genome analysis of the platypus reveals unique signatures of evolution.</title>
        <authorList>
            <person name="Warren W.C."/>
            <person name="Hillier L.W."/>
            <person name="Marshall Graves J.A."/>
            <person name="Birney E."/>
            <person name="Ponting C.P."/>
            <person name="Grutzner F."/>
            <person name="Belov K."/>
            <person name="Miller W."/>
            <person name="Clarke L."/>
            <person name="Chinwalla A.T."/>
            <person name="Yang S.P."/>
            <person name="Heger A."/>
            <person name="Locke D.P."/>
            <person name="Miethke P."/>
            <person name="Waters P.D."/>
            <person name="Veyrunes F."/>
            <person name="Fulton L."/>
            <person name="Fulton B."/>
            <person name="Graves T."/>
            <person name="Wallis J."/>
            <person name="Puente X.S."/>
            <person name="Lopez-Otin C."/>
            <person name="Ordonez G.R."/>
            <person name="Eichler E.E."/>
            <person name="Chen L."/>
            <person name="Cheng Z."/>
            <person name="Deakin J.E."/>
            <person name="Alsop A."/>
            <person name="Thompson K."/>
            <person name="Kirby P."/>
            <person name="Papenfuss A.T."/>
            <person name="Wakefield M.J."/>
            <person name="Olender T."/>
            <person name="Lancet D."/>
            <person name="Huttley G.A."/>
            <person name="Smit A.F."/>
            <person name="Pask A."/>
            <person name="Temple-Smith P."/>
            <person name="Batzer M.A."/>
            <person name="Walker J.A."/>
            <person name="Konkel M.K."/>
            <person name="Harris R.S."/>
            <person name="Whittington C.M."/>
            <person name="Wong E.S."/>
            <person name="Gemmell N.J."/>
            <person name="Buschiazzo E."/>
            <person name="Vargas Jentzsch I.M."/>
            <person name="Merkel A."/>
            <person name="Schmitz J."/>
            <person name="Zemann A."/>
            <person name="Churakov G."/>
            <person name="Kriegs J.O."/>
            <person name="Brosius J."/>
            <person name="Murchison E.P."/>
            <person name="Sachidanandam R."/>
            <person name="Smith C."/>
            <person name="Hannon G.J."/>
            <person name="Tsend-Ayush E."/>
            <person name="McMillan D."/>
            <person name="Attenborough R."/>
            <person name="Rens W."/>
            <person name="Ferguson-Smith M."/>
            <person name="Lefevre C.M."/>
            <person name="Sharp J.A."/>
            <person name="Nicholas K.R."/>
            <person name="Ray D.A."/>
            <person name="Kube M."/>
            <person name="Reinhardt R."/>
            <person name="Pringle T.H."/>
            <person name="Taylor J."/>
            <person name="Jones R.C."/>
            <person name="Nixon B."/>
            <person name="Dacheux J.L."/>
            <person name="Niwa H."/>
            <person name="Sekita Y."/>
            <person name="Huang X."/>
            <person name="Stark A."/>
            <person name="Kheradpour P."/>
            <person name="Kellis M."/>
            <person name="Flicek P."/>
            <person name="Chen Y."/>
            <person name="Webber C."/>
            <person name="Hardison R."/>
            <person name="Nelson J."/>
            <person name="Hallsworth-Pepin K."/>
            <person name="Delehaunty K."/>
            <person name="Markovic C."/>
            <person name="Minx P."/>
            <person name="Feng Y."/>
            <person name="Kremitzki C."/>
            <person name="Mitreva M."/>
            <person name="Glasscock J."/>
            <person name="Wylie T."/>
            <person name="Wohldmann P."/>
            <person name="Thiru P."/>
            <person name="Nhan M.N."/>
            <person name="Pohl C.S."/>
            <person name="Smith S.M."/>
            <person name="Hou S."/>
            <person name="Nefedov M."/>
            <person name="de Jong P.J."/>
            <person name="Renfree M.B."/>
            <person name="Mardis E.R."/>
            <person name="Wilson R.K."/>
        </authorList>
    </citation>
    <scope>NUCLEOTIDE SEQUENCE [LARGE SCALE GENOMIC DNA]</scope>
    <source>
        <strain evidence="3 4">Glennie</strain>
    </source>
</reference>
<feature type="compositionally biased region" description="Pro residues" evidence="1">
    <location>
        <begin position="1094"/>
        <end position="1104"/>
    </location>
</feature>
<gene>
    <name evidence="3" type="primary">VWA5B2</name>
</gene>
<feature type="compositionally biased region" description="Pro residues" evidence="1">
    <location>
        <begin position="728"/>
        <end position="738"/>
    </location>
</feature>
<dbReference type="AlphaFoldDB" id="A0A6I8NF36"/>
<dbReference type="Pfam" id="PF13768">
    <property type="entry name" value="VWA_3"/>
    <property type="match status" value="1"/>
</dbReference>
<dbReference type="InParanoid" id="A0A6I8NF36"/>
<dbReference type="Bgee" id="ENSOANG00000048199">
    <property type="expression patterns" value="Expressed in cerebellum and 2 other cell types or tissues"/>
</dbReference>
<dbReference type="PANTHER" id="PTHR46299:SF2">
    <property type="entry name" value="VON WILLEBRAND FACTOR A DOMAIN-CONTAINING PROTEIN 5B2"/>
    <property type="match status" value="1"/>
</dbReference>
<feature type="region of interest" description="Disordered" evidence="1">
    <location>
        <begin position="672"/>
        <end position="849"/>
    </location>
</feature>
<dbReference type="PANTHER" id="PTHR46299">
    <property type="entry name" value="VON WILLEBRAND FACTOR A DOMAIN-CONTAINING PROTEIN 5B2-RELATED"/>
    <property type="match status" value="1"/>
</dbReference>
<feature type="compositionally biased region" description="Low complexity" evidence="1">
    <location>
        <begin position="184"/>
        <end position="193"/>
    </location>
</feature>
<dbReference type="Ensembl" id="ENSOANT00000057915.1">
    <property type="protein sequence ID" value="ENSOANP00000039667.1"/>
    <property type="gene ID" value="ENSOANG00000048199.1"/>
</dbReference>
<proteinExistence type="predicted"/>
<dbReference type="Gene3D" id="3.40.50.410">
    <property type="entry name" value="von Willebrand factor, type A domain"/>
    <property type="match status" value="1"/>
</dbReference>
<dbReference type="InterPro" id="IPR052627">
    <property type="entry name" value="VWA_domain-containing"/>
</dbReference>
<accession>A0A6I8NF36</accession>
<keyword evidence="4" id="KW-1185">Reference proteome</keyword>
<feature type="compositionally biased region" description="Low complexity" evidence="1">
    <location>
        <begin position="572"/>
        <end position="588"/>
    </location>
</feature>
<name>A0A6I8NF36_ORNAN</name>
<feature type="domain" description="VIT" evidence="2">
    <location>
        <begin position="1"/>
        <end position="136"/>
    </location>
</feature>
<dbReference type="GeneTree" id="ENSGT00940000157096"/>
<dbReference type="InterPro" id="IPR002035">
    <property type="entry name" value="VWF_A"/>
</dbReference>
<dbReference type="SUPFAM" id="SSF53300">
    <property type="entry name" value="vWA-like"/>
    <property type="match status" value="1"/>
</dbReference>
<feature type="compositionally biased region" description="Low complexity" evidence="1">
    <location>
        <begin position="686"/>
        <end position="697"/>
    </location>
</feature>
<feature type="region of interest" description="Disordered" evidence="1">
    <location>
        <begin position="956"/>
        <end position="1053"/>
    </location>
</feature>
<protein>
    <submittedName>
        <fullName evidence="3">von Willebrand factor A domain containing 5B2</fullName>
    </submittedName>
</protein>